<name>A0A843VMW8_COLES</name>
<comment type="caution">
    <text evidence="2">The sequence shown here is derived from an EMBL/GenBank/DDBJ whole genome shotgun (WGS) entry which is preliminary data.</text>
</comment>
<feature type="compositionally biased region" description="Low complexity" evidence="1">
    <location>
        <begin position="1"/>
        <end position="40"/>
    </location>
</feature>
<proteinExistence type="predicted"/>
<feature type="compositionally biased region" description="Polar residues" evidence="1">
    <location>
        <begin position="41"/>
        <end position="56"/>
    </location>
</feature>
<gene>
    <name evidence="2" type="ORF">Taro_028353</name>
</gene>
<dbReference type="GO" id="GO:0005739">
    <property type="term" value="C:mitochondrion"/>
    <property type="evidence" value="ECO:0007669"/>
    <property type="project" value="TreeGrafter"/>
</dbReference>
<keyword evidence="3" id="KW-1185">Reference proteome</keyword>
<dbReference type="Proteomes" id="UP000652761">
    <property type="component" value="Unassembled WGS sequence"/>
</dbReference>
<sequence length="112" mass="11646">MASTFVRSVNRRSLSSLHSCVKPRAAPAAPAAPSRASVPAGSTSEATHFSRSSNPSVPARRFPSSSRCPSELGCCWGSLFPLHSAVAAARLNSCLSSTSCSFTSLSQGMLCR</sequence>
<protein>
    <submittedName>
        <fullName evidence="2">Uncharacterized protein</fullName>
    </submittedName>
</protein>
<dbReference type="OrthoDB" id="786920at2759"/>
<organism evidence="2 3">
    <name type="scientific">Colocasia esculenta</name>
    <name type="common">Wild taro</name>
    <name type="synonym">Arum esculentum</name>
    <dbReference type="NCBI Taxonomy" id="4460"/>
    <lineage>
        <taxon>Eukaryota</taxon>
        <taxon>Viridiplantae</taxon>
        <taxon>Streptophyta</taxon>
        <taxon>Embryophyta</taxon>
        <taxon>Tracheophyta</taxon>
        <taxon>Spermatophyta</taxon>
        <taxon>Magnoliopsida</taxon>
        <taxon>Liliopsida</taxon>
        <taxon>Araceae</taxon>
        <taxon>Aroideae</taxon>
        <taxon>Colocasieae</taxon>
        <taxon>Colocasia</taxon>
    </lineage>
</organism>
<dbReference type="EMBL" id="NMUH01001820">
    <property type="protein sequence ID" value="MQL95687.1"/>
    <property type="molecule type" value="Genomic_DNA"/>
</dbReference>
<evidence type="ECO:0000256" key="1">
    <source>
        <dbReference type="SAM" id="MobiDB-lite"/>
    </source>
</evidence>
<evidence type="ECO:0000313" key="2">
    <source>
        <dbReference type="EMBL" id="MQL95687.1"/>
    </source>
</evidence>
<dbReference type="AlphaFoldDB" id="A0A843VMW8"/>
<dbReference type="InterPro" id="IPR043459">
    <property type="entry name" value="NFD6/NOXY2-like"/>
</dbReference>
<dbReference type="PANTHER" id="PTHR33156:SF9">
    <property type="entry name" value="PROTEIN NUCLEAR FUSION DEFECTIVE 6, CHLOROPLASTIC_MITOCHONDRIAL"/>
    <property type="match status" value="1"/>
</dbReference>
<reference evidence="2" key="1">
    <citation type="submission" date="2017-07" db="EMBL/GenBank/DDBJ databases">
        <title>Taro Niue Genome Assembly and Annotation.</title>
        <authorList>
            <person name="Atibalentja N."/>
            <person name="Keating K."/>
            <person name="Fields C.J."/>
        </authorList>
    </citation>
    <scope>NUCLEOTIDE SEQUENCE</scope>
    <source>
        <strain evidence="2">Niue_2</strain>
        <tissue evidence="2">Leaf</tissue>
    </source>
</reference>
<dbReference type="PANTHER" id="PTHR33156">
    <property type="entry name" value="OS02G0230000 PROTEIN"/>
    <property type="match status" value="1"/>
</dbReference>
<evidence type="ECO:0000313" key="3">
    <source>
        <dbReference type="Proteomes" id="UP000652761"/>
    </source>
</evidence>
<feature type="region of interest" description="Disordered" evidence="1">
    <location>
        <begin position="1"/>
        <end position="69"/>
    </location>
</feature>
<accession>A0A843VMW8</accession>